<keyword evidence="2 10" id="KW-0808">Transferase</keyword>
<evidence type="ECO:0000256" key="6">
    <source>
        <dbReference type="ARBA" id="ARBA00023136"/>
    </source>
</evidence>
<accession>A0A6A7YY37</accession>
<protein>
    <submittedName>
        <fullName evidence="10">1-acyl-sn-glycerol-3-phosphate acyltransferase</fullName>
    </submittedName>
</protein>
<sequence length="266" mass="29775">MNRLRQYTRLARVLGVVLMGLGMACLFGLLAHVRPSKTPALRQRWTQYFMTRLSNALPFRITVVGERPATPMLWVSNHVSWTDIALLGQLTPLSFLSKAEVRAWPVAGWLAAKAGCLFIRRGAGESHHVRDQMRHHLQQQLPLLMFPEGTTTDGRSVRTFHGRLLSAAIESHVQIQPVAIRYLRNGETDRVAPFIGDDNLLSHLLRLFAHHQADVEIHLLEPIDCHQQSRTELAHRAQGVIKQALIGSATACTNESQGDDLSLQNA</sequence>
<feature type="transmembrane region" description="Helical" evidence="8">
    <location>
        <begin position="12"/>
        <end position="33"/>
    </location>
</feature>
<keyword evidence="3 8" id="KW-0812">Transmembrane</keyword>
<keyword evidence="7 10" id="KW-0012">Acyltransferase</keyword>
<dbReference type="RefSeq" id="WP_153378349.1">
    <property type="nucleotide sequence ID" value="NZ_JBITTT010000004.1"/>
</dbReference>
<dbReference type="SMART" id="SM00563">
    <property type="entry name" value="PlsC"/>
    <property type="match status" value="1"/>
</dbReference>
<proteinExistence type="predicted"/>
<reference evidence="10 12" key="1">
    <citation type="submission" date="2019-10" db="EMBL/GenBank/DDBJ databases">
        <title>Evaluation of single-gene subtyping targets for Pseudomonas.</title>
        <authorList>
            <person name="Reichler S.J."/>
            <person name="Orsi R.H."/>
            <person name="Wiedmann M."/>
            <person name="Martin N.H."/>
            <person name="Murphy S.I."/>
        </authorList>
    </citation>
    <scope>NUCLEOTIDE SEQUENCE</scope>
    <source>
        <strain evidence="11 12">FSL R10-1984</strain>
        <strain evidence="10">FSL R10-2339</strain>
    </source>
</reference>
<evidence type="ECO:0000256" key="1">
    <source>
        <dbReference type="ARBA" id="ARBA00004370"/>
    </source>
</evidence>
<comment type="caution">
    <text evidence="10">The sequence shown here is derived from an EMBL/GenBank/DDBJ whole genome shotgun (WGS) entry which is preliminary data.</text>
</comment>
<dbReference type="InterPro" id="IPR002123">
    <property type="entry name" value="Plipid/glycerol_acylTrfase"/>
</dbReference>
<evidence type="ECO:0000256" key="8">
    <source>
        <dbReference type="SAM" id="Phobius"/>
    </source>
</evidence>
<evidence type="ECO:0000256" key="4">
    <source>
        <dbReference type="ARBA" id="ARBA00022989"/>
    </source>
</evidence>
<evidence type="ECO:0000256" key="3">
    <source>
        <dbReference type="ARBA" id="ARBA00022692"/>
    </source>
</evidence>
<dbReference type="CDD" id="cd07989">
    <property type="entry name" value="LPLAT_AGPAT-like"/>
    <property type="match status" value="1"/>
</dbReference>
<name>A0A6A7YY37_9PSED</name>
<dbReference type="EMBL" id="WIWC01000010">
    <property type="protein sequence ID" value="MQT80170.1"/>
    <property type="molecule type" value="Genomic_DNA"/>
</dbReference>
<evidence type="ECO:0000313" key="11">
    <source>
        <dbReference type="EMBL" id="MQU26471.1"/>
    </source>
</evidence>
<evidence type="ECO:0000313" key="10">
    <source>
        <dbReference type="EMBL" id="MQT80170.1"/>
    </source>
</evidence>
<keyword evidence="6 8" id="KW-0472">Membrane</keyword>
<evidence type="ECO:0000256" key="7">
    <source>
        <dbReference type="ARBA" id="ARBA00023315"/>
    </source>
</evidence>
<dbReference type="EMBL" id="WIVW01000007">
    <property type="protein sequence ID" value="MQU26471.1"/>
    <property type="molecule type" value="Genomic_DNA"/>
</dbReference>
<dbReference type="SUPFAM" id="SSF69593">
    <property type="entry name" value="Glycerol-3-phosphate (1)-acyltransferase"/>
    <property type="match status" value="1"/>
</dbReference>
<evidence type="ECO:0000259" key="9">
    <source>
        <dbReference type="SMART" id="SM00563"/>
    </source>
</evidence>
<gene>
    <name evidence="10" type="ORF">GHN86_08895</name>
    <name evidence="11" type="ORF">GHO29_08210</name>
</gene>
<dbReference type="PROSITE" id="PS51257">
    <property type="entry name" value="PROKAR_LIPOPROTEIN"/>
    <property type="match status" value="1"/>
</dbReference>
<keyword evidence="5" id="KW-0443">Lipid metabolism</keyword>
<dbReference type="Pfam" id="PF01553">
    <property type="entry name" value="Acyltransferase"/>
    <property type="match status" value="1"/>
</dbReference>
<dbReference type="GO" id="GO:0016746">
    <property type="term" value="F:acyltransferase activity"/>
    <property type="evidence" value="ECO:0007669"/>
    <property type="project" value="UniProtKB-KW"/>
</dbReference>
<dbReference type="AlphaFoldDB" id="A0A6A7YY37"/>
<dbReference type="PANTHER" id="PTHR23063">
    <property type="entry name" value="PHOSPHOLIPID ACYLTRANSFERASE"/>
    <property type="match status" value="1"/>
</dbReference>
<evidence type="ECO:0000313" key="12">
    <source>
        <dbReference type="Proteomes" id="UP000437970"/>
    </source>
</evidence>
<dbReference type="Proteomes" id="UP000437970">
    <property type="component" value="Unassembled WGS sequence"/>
</dbReference>
<evidence type="ECO:0000256" key="5">
    <source>
        <dbReference type="ARBA" id="ARBA00023098"/>
    </source>
</evidence>
<organism evidence="10">
    <name type="scientific">Pseudomonas helleri</name>
    <dbReference type="NCBI Taxonomy" id="1608996"/>
    <lineage>
        <taxon>Bacteria</taxon>
        <taxon>Pseudomonadati</taxon>
        <taxon>Pseudomonadota</taxon>
        <taxon>Gammaproteobacteria</taxon>
        <taxon>Pseudomonadales</taxon>
        <taxon>Pseudomonadaceae</taxon>
        <taxon>Pseudomonas</taxon>
    </lineage>
</organism>
<dbReference type="PANTHER" id="PTHR23063:SF52">
    <property type="entry name" value="LYSOPHOSPHATIDYLCHOLINE ACYLTRANSFERASE"/>
    <property type="match status" value="1"/>
</dbReference>
<evidence type="ECO:0000256" key="2">
    <source>
        <dbReference type="ARBA" id="ARBA00022679"/>
    </source>
</evidence>
<feature type="domain" description="Phospholipid/glycerol acyltransferase" evidence="9">
    <location>
        <begin position="72"/>
        <end position="183"/>
    </location>
</feature>
<comment type="subcellular location">
    <subcellularLocation>
        <location evidence="1">Membrane</location>
    </subcellularLocation>
</comment>
<dbReference type="GO" id="GO:0006629">
    <property type="term" value="P:lipid metabolic process"/>
    <property type="evidence" value="ECO:0007669"/>
    <property type="project" value="UniProtKB-KW"/>
</dbReference>
<keyword evidence="4 8" id="KW-1133">Transmembrane helix</keyword>
<dbReference type="GO" id="GO:0016020">
    <property type="term" value="C:membrane"/>
    <property type="evidence" value="ECO:0007669"/>
    <property type="project" value="UniProtKB-SubCell"/>
</dbReference>